<evidence type="ECO:0000256" key="1">
    <source>
        <dbReference type="SAM" id="MobiDB-lite"/>
    </source>
</evidence>
<gene>
    <name evidence="2" type="ORF">MCHLO_00223</name>
</gene>
<keyword evidence="3" id="KW-1185">Reference proteome</keyword>
<dbReference type="Proteomes" id="UP000815677">
    <property type="component" value="Unassembled WGS sequence"/>
</dbReference>
<name>A0ABQ0KVH1_MYCCL</name>
<protein>
    <recommendedName>
        <fullName evidence="4">Rho termination factor N-terminal domain-containing protein</fullName>
    </recommendedName>
</protein>
<feature type="region of interest" description="Disordered" evidence="1">
    <location>
        <begin position="86"/>
        <end position="116"/>
    </location>
</feature>
<feature type="compositionally biased region" description="Polar residues" evidence="1">
    <location>
        <begin position="87"/>
        <end position="96"/>
    </location>
</feature>
<sequence length="116" mass="13052">MYTRELLRKCNIHVLHKICKDARIPSYSRHKKDALITHMLQYPAELLEAWNLIHGIPSNSNDTSKSQQLGATDKDDEAYQLALNALRSETNTSAPRPSSEIVYGWGPYVPPPPPVA</sequence>
<evidence type="ECO:0000313" key="2">
    <source>
        <dbReference type="EMBL" id="GAT42510.1"/>
    </source>
</evidence>
<evidence type="ECO:0008006" key="4">
    <source>
        <dbReference type="Google" id="ProtNLM"/>
    </source>
</evidence>
<evidence type="ECO:0000313" key="3">
    <source>
        <dbReference type="Proteomes" id="UP000815677"/>
    </source>
</evidence>
<reference evidence="2" key="1">
    <citation type="submission" date="2014-09" db="EMBL/GenBank/DDBJ databases">
        <title>Genome sequence of the luminous mushroom Mycena chlorophos for searching fungal bioluminescence genes.</title>
        <authorList>
            <person name="Tanaka Y."/>
            <person name="Kasuga D."/>
            <person name="Oba Y."/>
            <person name="Hase S."/>
            <person name="Sato K."/>
            <person name="Oba Y."/>
            <person name="Sakakibara Y."/>
        </authorList>
    </citation>
    <scope>NUCLEOTIDE SEQUENCE</scope>
</reference>
<organism evidence="2 3">
    <name type="scientific">Mycena chlorophos</name>
    <name type="common">Agaric fungus</name>
    <name type="synonym">Agaricus chlorophos</name>
    <dbReference type="NCBI Taxonomy" id="658473"/>
    <lineage>
        <taxon>Eukaryota</taxon>
        <taxon>Fungi</taxon>
        <taxon>Dikarya</taxon>
        <taxon>Basidiomycota</taxon>
        <taxon>Agaricomycotina</taxon>
        <taxon>Agaricomycetes</taxon>
        <taxon>Agaricomycetidae</taxon>
        <taxon>Agaricales</taxon>
        <taxon>Marasmiineae</taxon>
        <taxon>Mycenaceae</taxon>
        <taxon>Mycena</taxon>
    </lineage>
</organism>
<proteinExistence type="predicted"/>
<dbReference type="EMBL" id="DF838039">
    <property type="protein sequence ID" value="GAT42510.1"/>
    <property type="molecule type" value="Genomic_DNA"/>
</dbReference>
<accession>A0ABQ0KVH1</accession>